<dbReference type="Pfam" id="PF13469">
    <property type="entry name" value="Sulfotransfer_3"/>
    <property type="match status" value="1"/>
</dbReference>
<dbReference type="Gene3D" id="1.25.40.10">
    <property type="entry name" value="Tetratricopeptide repeat domain"/>
    <property type="match status" value="2"/>
</dbReference>
<keyword evidence="2" id="KW-0802">TPR repeat</keyword>
<feature type="region of interest" description="Disordered" evidence="3">
    <location>
        <begin position="47"/>
        <end position="66"/>
    </location>
</feature>
<evidence type="ECO:0000256" key="3">
    <source>
        <dbReference type="SAM" id="MobiDB-lite"/>
    </source>
</evidence>
<keyword evidence="1" id="KW-0808">Transferase</keyword>
<accession>A0A2G1QME5</accession>
<dbReference type="Pfam" id="PF14559">
    <property type="entry name" value="TPR_19"/>
    <property type="match status" value="1"/>
</dbReference>
<dbReference type="OrthoDB" id="9800698at2"/>
<dbReference type="PANTHER" id="PTHR12788">
    <property type="entry name" value="PROTEIN-TYROSINE SULFOTRANSFERASE 2"/>
    <property type="match status" value="1"/>
</dbReference>
<dbReference type="SUPFAM" id="SSF48452">
    <property type="entry name" value="TPR-like"/>
    <property type="match status" value="2"/>
</dbReference>
<dbReference type="EMBL" id="PDVP01000007">
    <property type="protein sequence ID" value="PHP66672.1"/>
    <property type="molecule type" value="Genomic_DNA"/>
</dbReference>
<gene>
    <name evidence="4" type="ORF">CSC94_13410</name>
</gene>
<feature type="repeat" description="TPR" evidence="2">
    <location>
        <begin position="201"/>
        <end position="234"/>
    </location>
</feature>
<dbReference type="GO" id="GO:0008476">
    <property type="term" value="F:protein-tyrosine sulfotransferase activity"/>
    <property type="evidence" value="ECO:0007669"/>
    <property type="project" value="InterPro"/>
</dbReference>
<dbReference type="InterPro" id="IPR026634">
    <property type="entry name" value="TPST-like"/>
</dbReference>
<dbReference type="Pfam" id="PF13414">
    <property type="entry name" value="TPR_11"/>
    <property type="match status" value="1"/>
</dbReference>
<keyword evidence="5" id="KW-1185">Reference proteome</keyword>
<sequence length="566" mass="61896">MTVQFRSVDQALKKAAALARKGDRPGAEMLYAAVLQRYPDNRRAADGLEALSRNPGGGRKGPPLDRAKAEPVVSLLWQGRYTEALRQAQALAEHHPGVALLHTIAGACLAAMGRPREALEAHRRALALAPGQASHHNNIGDALNRLGRHDEAIASLNEALEMQPDYPEALNNLGNALNGLDRPAEAITPLESALASKPGYPEALNNLGIALAALGRREEAVARYEQALENRPGYAEAWRNLSVSKRFRDGDPQIAAMQQAHAAARSEGDRLHLGFALGKALDETGQAEGAFACFSEANAIARKAAPDIMARQETLFARIRAVFEQAPPRPLDAPPACPRPVFVLGMPRSGTSLVEQILASHPQVCGAGELQALRRAVAPALEAGRIDETILGAVRTSYLESLAGLQAARPVIIDKMPLNFRWIGFAAAALPEAVFIHTRRDPVAVGWSLFRTFFPARGLEFTCSLQDIAAYTRLHDDLMVFWQTHLPGRIHVLDYERLTRNQEEETRRLVALAGLPWDDACLRFHETERVVRTASAAQVRQPLYQGSSEAWRRYEKWLSPLIEGLA</sequence>
<dbReference type="InterPro" id="IPR011990">
    <property type="entry name" value="TPR-like_helical_dom_sf"/>
</dbReference>
<protein>
    <submittedName>
        <fullName evidence="4">Uncharacterized protein</fullName>
    </submittedName>
</protein>
<dbReference type="Gene3D" id="3.40.50.300">
    <property type="entry name" value="P-loop containing nucleotide triphosphate hydrolases"/>
    <property type="match status" value="1"/>
</dbReference>
<dbReference type="AlphaFoldDB" id="A0A2G1QME5"/>
<dbReference type="PROSITE" id="PS50005">
    <property type="entry name" value="TPR"/>
    <property type="match status" value="2"/>
</dbReference>
<dbReference type="Proteomes" id="UP000221168">
    <property type="component" value="Unassembled WGS sequence"/>
</dbReference>
<dbReference type="InterPro" id="IPR027417">
    <property type="entry name" value="P-loop_NTPase"/>
</dbReference>
<name>A0A2G1QME5_9HYPH</name>
<evidence type="ECO:0000256" key="2">
    <source>
        <dbReference type="PROSITE-ProRule" id="PRU00339"/>
    </source>
</evidence>
<dbReference type="InterPro" id="IPR019734">
    <property type="entry name" value="TPR_rpt"/>
</dbReference>
<dbReference type="SMART" id="SM00028">
    <property type="entry name" value="TPR"/>
    <property type="match status" value="5"/>
</dbReference>
<evidence type="ECO:0000313" key="5">
    <source>
        <dbReference type="Proteomes" id="UP000221168"/>
    </source>
</evidence>
<evidence type="ECO:0000256" key="1">
    <source>
        <dbReference type="ARBA" id="ARBA00022679"/>
    </source>
</evidence>
<evidence type="ECO:0000313" key="4">
    <source>
        <dbReference type="EMBL" id="PHP66672.1"/>
    </source>
</evidence>
<reference evidence="4 5" key="1">
    <citation type="submission" date="2017-10" db="EMBL/GenBank/DDBJ databases">
        <title>Sedimentibacterium mangrovi gen. nov., sp. nov., a novel member of family Phyllobacteriacea isolated from mangrove sediment.</title>
        <authorList>
            <person name="Liao H."/>
            <person name="Tian Y."/>
        </authorList>
    </citation>
    <scope>NUCLEOTIDE SEQUENCE [LARGE SCALE GENOMIC DNA]</scope>
    <source>
        <strain evidence="4 5">X9-2-2</strain>
    </source>
</reference>
<dbReference type="Pfam" id="PF13432">
    <property type="entry name" value="TPR_16"/>
    <property type="match status" value="1"/>
</dbReference>
<dbReference type="PROSITE" id="PS50293">
    <property type="entry name" value="TPR_REGION"/>
    <property type="match status" value="2"/>
</dbReference>
<dbReference type="PANTHER" id="PTHR12788:SF10">
    <property type="entry name" value="PROTEIN-TYROSINE SULFOTRANSFERASE"/>
    <property type="match status" value="1"/>
</dbReference>
<proteinExistence type="predicted"/>
<comment type="caution">
    <text evidence="4">The sequence shown here is derived from an EMBL/GenBank/DDBJ whole genome shotgun (WGS) entry which is preliminary data.</text>
</comment>
<dbReference type="SUPFAM" id="SSF52540">
    <property type="entry name" value="P-loop containing nucleoside triphosphate hydrolases"/>
    <property type="match status" value="1"/>
</dbReference>
<dbReference type="RefSeq" id="WP_099306858.1">
    <property type="nucleotide sequence ID" value="NZ_PDVP01000007.1"/>
</dbReference>
<feature type="repeat" description="TPR" evidence="2">
    <location>
        <begin position="133"/>
        <end position="166"/>
    </location>
</feature>
<organism evidence="4 5">
    <name type="scientific">Zhengella mangrovi</name>
    <dbReference type="NCBI Taxonomy" id="1982044"/>
    <lineage>
        <taxon>Bacteria</taxon>
        <taxon>Pseudomonadati</taxon>
        <taxon>Pseudomonadota</taxon>
        <taxon>Alphaproteobacteria</taxon>
        <taxon>Hyphomicrobiales</taxon>
        <taxon>Notoacmeibacteraceae</taxon>
        <taxon>Zhengella</taxon>
    </lineage>
</organism>